<accession>A0AAE0GBB8</accession>
<evidence type="ECO:0000313" key="2">
    <source>
        <dbReference type="Proteomes" id="UP001190700"/>
    </source>
</evidence>
<dbReference type="EMBL" id="LGRX02007458">
    <property type="protein sequence ID" value="KAK3274976.1"/>
    <property type="molecule type" value="Genomic_DNA"/>
</dbReference>
<evidence type="ECO:0000313" key="1">
    <source>
        <dbReference type="EMBL" id="KAK3274976.1"/>
    </source>
</evidence>
<name>A0AAE0GBB8_9CHLO</name>
<dbReference type="Proteomes" id="UP001190700">
    <property type="component" value="Unassembled WGS sequence"/>
</dbReference>
<keyword evidence="2" id="KW-1185">Reference proteome</keyword>
<proteinExistence type="predicted"/>
<comment type="caution">
    <text evidence="1">The sequence shown here is derived from an EMBL/GenBank/DDBJ whole genome shotgun (WGS) entry which is preliminary data.</text>
</comment>
<reference evidence="1 2" key="1">
    <citation type="journal article" date="2015" name="Genome Biol. Evol.">
        <title>Comparative Genomics of a Bacterivorous Green Alga Reveals Evolutionary Causalities and Consequences of Phago-Mixotrophic Mode of Nutrition.</title>
        <authorList>
            <person name="Burns J.A."/>
            <person name="Paasch A."/>
            <person name="Narechania A."/>
            <person name="Kim E."/>
        </authorList>
    </citation>
    <scope>NUCLEOTIDE SEQUENCE [LARGE SCALE GENOMIC DNA]</scope>
    <source>
        <strain evidence="1 2">PLY_AMNH</strain>
    </source>
</reference>
<dbReference type="AlphaFoldDB" id="A0AAE0GBB8"/>
<gene>
    <name evidence="1" type="ORF">CYMTET_16869</name>
</gene>
<protein>
    <submittedName>
        <fullName evidence="1">Uncharacterized protein</fullName>
    </submittedName>
</protein>
<sequence>MNDQEGNDFAAYSRFAKLAKEKQDAKSAEARQSWLQAVEGDALPSTAAIPAAEVPNRAGIFPPSVTFTDRAIEREKKRENAPKLEKPTEIHELTKQTFMMVRLTRALLLYLQALAGAGVQGRCVSY</sequence>
<organism evidence="1 2">
    <name type="scientific">Cymbomonas tetramitiformis</name>
    <dbReference type="NCBI Taxonomy" id="36881"/>
    <lineage>
        <taxon>Eukaryota</taxon>
        <taxon>Viridiplantae</taxon>
        <taxon>Chlorophyta</taxon>
        <taxon>Pyramimonadophyceae</taxon>
        <taxon>Pyramimonadales</taxon>
        <taxon>Pyramimonadaceae</taxon>
        <taxon>Cymbomonas</taxon>
    </lineage>
</organism>